<reference evidence="3" key="1">
    <citation type="submission" date="2013-01" db="EMBL/GenBank/DDBJ databases">
        <title>Draft Genome Sequence of a Mulberry Tree, Morus notabilis C.K. Schneid.</title>
        <authorList>
            <person name="He N."/>
            <person name="Zhao S."/>
        </authorList>
    </citation>
    <scope>NUCLEOTIDE SEQUENCE</scope>
</reference>
<organism evidence="2 3">
    <name type="scientific">Morus notabilis</name>
    <dbReference type="NCBI Taxonomy" id="981085"/>
    <lineage>
        <taxon>Eukaryota</taxon>
        <taxon>Viridiplantae</taxon>
        <taxon>Streptophyta</taxon>
        <taxon>Embryophyta</taxon>
        <taxon>Tracheophyta</taxon>
        <taxon>Spermatophyta</taxon>
        <taxon>Magnoliopsida</taxon>
        <taxon>eudicotyledons</taxon>
        <taxon>Gunneridae</taxon>
        <taxon>Pentapetalae</taxon>
        <taxon>rosids</taxon>
        <taxon>fabids</taxon>
        <taxon>Rosales</taxon>
        <taxon>Moraceae</taxon>
        <taxon>Moreae</taxon>
        <taxon>Morus</taxon>
    </lineage>
</organism>
<dbReference type="eggNOG" id="ENOG502QU8X">
    <property type="taxonomic scope" value="Eukaryota"/>
</dbReference>
<feature type="domain" description="Agglutinin" evidence="1">
    <location>
        <begin position="166"/>
        <end position="300"/>
    </location>
</feature>
<dbReference type="CDD" id="cd20216">
    <property type="entry name" value="PFM_HFR-2-like"/>
    <property type="match status" value="1"/>
</dbReference>
<dbReference type="InterPro" id="IPR053237">
    <property type="entry name" value="Natterin_C"/>
</dbReference>
<gene>
    <name evidence="2" type="ORF">L484_013061</name>
</gene>
<evidence type="ECO:0000313" key="3">
    <source>
        <dbReference type="Proteomes" id="UP000030645"/>
    </source>
</evidence>
<dbReference type="InterPro" id="IPR036242">
    <property type="entry name" value="Agglutinin_dom_sf"/>
</dbReference>
<proteinExistence type="predicted"/>
<dbReference type="PANTHER" id="PTHR39244:SF5">
    <property type="entry name" value="NATTERIN-3-LIKE"/>
    <property type="match status" value="1"/>
</dbReference>
<name>W9RM79_9ROSA</name>
<dbReference type="PANTHER" id="PTHR39244">
    <property type="entry name" value="NATTERIN-4"/>
    <property type="match status" value="1"/>
</dbReference>
<keyword evidence="3" id="KW-1185">Reference proteome</keyword>
<feature type="domain" description="Agglutinin" evidence="1">
    <location>
        <begin position="2"/>
        <end position="161"/>
    </location>
</feature>
<dbReference type="SUPFAM" id="SSF50382">
    <property type="entry name" value="Agglutinin"/>
    <property type="match status" value="2"/>
</dbReference>
<sequence>MSPLPRFVVLKSVNNGKYLSKISNEESTKKGLQATFLKFHGEEIASPFAKFEVETAKKNPEFVHIRCCHNNKYLVRLLGEGSSSRSLWIVAAANKSQEDVDVLSCTMFKPVQSDENHFRFLHVESGRYARLSKEKEPYTDGLLAGSSSIDTDLQDVYKVFDWESLVVFPKIVAFKLGDKYLSHRWIEGYPYLQFVSTDSGDQTIANEISTFGDGFVRIRSLSTGNFWRRSPNWIWADSTDSTGSDSNTLFLPIKLADNVVALRNLGNNCICKSLTTEGKTDCLNAAVHNIINDAKLEVEESVLSRSIYNINFRRDEGRVYNLKVIEKGHSEADNYTNVENTVSLKFSYKKTSASTIGGSVSLKLGVKTPLQIAAIPLIVEGKVEISGEVTTAVQWGKTEAVETVTETTYSAKVPPMTKTIVTLTGTEGMCDVPFSYTQRDILHNGDPRIQNMDDGIYTGINMFGFKFDSHQQKLPADYYK</sequence>
<dbReference type="InterPro" id="IPR008998">
    <property type="entry name" value="Agglutinin"/>
</dbReference>
<dbReference type="Gene3D" id="2.170.15.10">
    <property type="entry name" value="Proaerolysin, chain A, domain 3"/>
    <property type="match status" value="1"/>
</dbReference>
<dbReference type="SMART" id="SM00791">
    <property type="entry name" value="Agglutinin"/>
    <property type="match status" value="2"/>
</dbReference>
<dbReference type="EMBL" id="KE344391">
    <property type="protein sequence ID" value="EXB59941.1"/>
    <property type="molecule type" value="Genomic_DNA"/>
</dbReference>
<dbReference type="OrthoDB" id="4948898at2759"/>
<accession>W9RM79</accession>
<dbReference type="AlphaFoldDB" id="W9RM79"/>
<dbReference type="Pfam" id="PF07468">
    <property type="entry name" value="Agglutinin"/>
    <property type="match status" value="2"/>
</dbReference>
<protein>
    <recommendedName>
        <fullName evidence="1">Agglutinin domain-containing protein</fullName>
    </recommendedName>
</protein>
<dbReference type="Gene3D" id="2.80.10.50">
    <property type="match status" value="2"/>
</dbReference>
<evidence type="ECO:0000313" key="2">
    <source>
        <dbReference type="EMBL" id="EXB59941.1"/>
    </source>
</evidence>
<dbReference type="KEGG" id="mnt:21396249"/>
<dbReference type="SUPFAM" id="SSF56973">
    <property type="entry name" value="Aerolisin/ETX pore-forming domain"/>
    <property type="match status" value="1"/>
</dbReference>
<dbReference type="Proteomes" id="UP000030645">
    <property type="component" value="Unassembled WGS sequence"/>
</dbReference>
<evidence type="ECO:0000259" key="1">
    <source>
        <dbReference type="SMART" id="SM00791"/>
    </source>
</evidence>